<proteinExistence type="predicted"/>
<evidence type="ECO:0000313" key="1">
    <source>
        <dbReference type="EMBL" id="KAJ5115985.1"/>
    </source>
</evidence>
<dbReference type="Gene3D" id="6.10.140.2220">
    <property type="match status" value="1"/>
</dbReference>
<dbReference type="OrthoDB" id="432970at2759"/>
<name>A0A9W9KS11_9EURO</name>
<evidence type="ECO:0008006" key="3">
    <source>
        <dbReference type="Google" id="ProtNLM"/>
    </source>
</evidence>
<organism evidence="1 2">
    <name type="scientific">Penicillium angulare</name>
    <dbReference type="NCBI Taxonomy" id="116970"/>
    <lineage>
        <taxon>Eukaryota</taxon>
        <taxon>Fungi</taxon>
        <taxon>Dikarya</taxon>
        <taxon>Ascomycota</taxon>
        <taxon>Pezizomycotina</taxon>
        <taxon>Eurotiomycetes</taxon>
        <taxon>Eurotiomycetidae</taxon>
        <taxon>Eurotiales</taxon>
        <taxon>Aspergillaceae</taxon>
        <taxon>Penicillium</taxon>
    </lineage>
</organism>
<protein>
    <recommendedName>
        <fullName evidence="3">Suppressor of anucleate metulae protein B</fullName>
    </recommendedName>
</protein>
<sequence length="222" mass="25143">MSTEAPICAEPSCKKAATTSCDYCEPPTQYCSDLCLKADYKRHKKGCNGAEKSNCFLIRAKASNGGTSDTDHIERFSLESYGEWKAEMKELKERLSWAEANEGGKFYSHDKSVHRWYYYLYNFADKNKTQNEIASRCTGRTIYGDVAVVRSSPVGFNDYAKRFSRGELLRTLDFYRHNNPCSEFAERERTRCSIDIGLGPDGLRLSGATHISMSATHFSMSH</sequence>
<dbReference type="Proteomes" id="UP001149165">
    <property type="component" value="Unassembled WGS sequence"/>
</dbReference>
<evidence type="ECO:0000313" key="2">
    <source>
        <dbReference type="Proteomes" id="UP001149165"/>
    </source>
</evidence>
<keyword evidence="2" id="KW-1185">Reference proteome</keyword>
<comment type="caution">
    <text evidence="1">The sequence shown here is derived from an EMBL/GenBank/DDBJ whole genome shotgun (WGS) entry which is preliminary data.</text>
</comment>
<gene>
    <name evidence="1" type="ORF">N7456_000333</name>
</gene>
<accession>A0A9W9KS11</accession>
<reference evidence="1" key="1">
    <citation type="submission" date="2022-11" db="EMBL/GenBank/DDBJ databases">
        <authorList>
            <person name="Petersen C."/>
        </authorList>
    </citation>
    <scope>NUCLEOTIDE SEQUENCE</scope>
    <source>
        <strain evidence="1">IBT 30069</strain>
    </source>
</reference>
<dbReference type="EMBL" id="JAPQKH010000001">
    <property type="protein sequence ID" value="KAJ5115985.1"/>
    <property type="molecule type" value="Genomic_DNA"/>
</dbReference>
<dbReference type="AlphaFoldDB" id="A0A9W9KS11"/>
<reference evidence="1" key="2">
    <citation type="journal article" date="2023" name="IMA Fungus">
        <title>Comparative genomic study of the Penicillium genus elucidates a diverse pangenome and 15 lateral gene transfer events.</title>
        <authorList>
            <person name="Petersen C."/>
            <person name="Sorensen T."/>
            <person name="Nielsen M.R."/>
            <person name="Sondergaard T.E."/>
            <person name="Sorensen J.L."/>
            <person name="Fitzpatrick D.A."/>
            <person name="Frisvad J.C."/>
            <person name="Nielsen K.L."/>
        </authorList>
    </citation>
    <scope>NUCLEOTIDE SEQUENCE</scope>
    <source>
        <strain evidence="1">IBT 30069</strain>
    </source>
</reference>